<evidence type="ECO:0000259" key="4">
    <source>
        <dbReference type="Pfam" id="PF00501"/>
    </source>
</evidence>
<dbReference type="PROSITE" id="PS00455">
    <property type="entry name" value="AMP_BINDING"/>
    <property type="match status" value="1"/>
</dbReference>
<evidence type="ECO:0000256" key="2">
    <source>
        <dbReference type="ARBA" id="ARBA00022598"/>
    </source>
</evidence>
<dbReference type="FunFam" id="3.30.300.30:FF:000007">
    <property type="entry name" value="4-coumarate--CoA ligase 2"/>
    <property type="match status" value="1"/>
</dbReference>
<dbReference type="Pfam" id="PF00501">
    <property type="entry name" value="AMP-binding"/>
    <property type="match status" value="1"/>
</dbReference>
<dbReference type="InterPro" id="IPR045851">
    <property type="entry name" value="AMP-bd_C_sf"/>
</dbReference>
<organism evidence="6 7">
    <name type="scientific">Phytophthora cactorum</name>
    <dbReference type="NCBI Taxonomy" id="29920"/>
    <lineage>
        <taxon>Eukaryota</taxon>
        <taxon>Sar</taxon>
        <taxon>Stramenopiles</taxon>
        <taxon>Oomycota</taxon>
        <taxon>Peronosporomycetes</taxon>
        <taxon>Peronosporales</taxon>
        <taxon>Peronosporaceae</taxon>
        <taxon>Phytophthora</taxon>
    </lineage>
</organism>
<dbReference type="PANTHER" id="PTHR24096">
    <property type="entry name" value="LONG-CHAIN-FATTY-ACID--COA LIGASE"/>
    <property type="match status" value="1"/>
</dbReference>
<dbReference type="InterPro" id="IPR042099">
    <property type="entry name" value="ANL_N_sf"/>
</dbReference>
<feature type="compositionally biased region" description="Basic and acidic residues" evidence="3">
    <location>
        <begin position="1030"/>
        <end position="1049"/>
    </location>
</feature>
<evidence type="ECO:0000259" key="5">
    <source>
        <dbReference type="Pfam" id="PF13193"/>
    </source>
</evidence>
<name>A0A8T1CD91_9STRA</name>
<protein>
    <submittedName>
        <fullName evidence="6">Uncharacterized protein</fullName>
    </submittedName>
</protein>
<dbReference type="Pfam" id="PF13193">
    <property type="entry name" value="AMP-binding_C"/>
    <property type="match status" value="1"/>
</dbReference>
<sequence>MTVISCAKNMNPSLATDIKVFLLSRGVILTTNARGFVVASPTSPVASGLSSVEDPHLNRVDVHPGRFVFCSDTASTVGLTLRGNGTQYAATNAVYTRQVRFHALDELAFYGDKLLALSTTDTTLSRGLGPRSLILLLAPGMSVLLDLENPSPPPSAEESVMILRLYPSAGISSWMVQGFLYFRCVGDHPSRFLSGGDASNSYKFNNREEQDFGYDNMRVMIELPDEGIVYCRGVGDNHTNPEMACVLFDSEGNVRDRYAYLGKLGRWNDIVHLLLIAARVSRLVTGRPIVLRSQQFVPSLGRVLGGALAQQVFVRGITTPSLPNFSSSAVAEHVANLPDRTEAFDSIVHKSPHEDIEIPDQTIWEVAAHQARVNGDKPAFVCGLTHRTVTFRELFTGARRLAASFAQEGIRKGNVVVLHSFNCIEYPMVVLALTGMGAVCSPASPLFVPNELAYQLTQSKASYLVTHKQLENVAVEAASMAGLTNSVTFTMGSTEETETHDLKSINDMAAQTEHDFFYERIDPNLKLMLPFSSGTTGNPKGVGLSAKNLLANALQVSHVEPDGENFLGLVPFFHIYGMMLIHLSILQSKSIVILPRFMPDTFLDALSTYKIRTAHIAPPAVLFLAHHPLVEEFDLSSTEFVVSGGAPIGKQVESLVHERLGLNVKQIYGMTELSPAVNYGEDHTRKPGSAGRLVPNTELRVRCMNTDRDLPPNQEGELMYRGPQVMLGYENNHEANQNIFTEDGFLRTGDIGYIDDDGFVFVIDRAKELIKYKGHQVAPGELEDVLNHHPAIADCCCVRGQNAQSEEIPKAFVVLQQPDSPNRPTPQDIVDYVAKHVAPFKKVREVQFIDAIPKNASGKMLRRQLQERENRFTSPKGRNGGVGKLQEAPYHAKPKVLHLATLANLSFPFQQVAKLAANSYIEQREAFAFLVPKAMIKRRRKWRQQEREKAVRNVFEAQMHMRMRRQSVKHAEIREAQEVEADCVTLDLDSARSRESYDQQAVGKANDVRDAQWVPHSIEEELSSPSSSEGSRKDSPPKGMDSARPDNDLVLKVRQPLTQDAKFRLEKLGRLDMSLAVPAFVYRVFLAVVATVGWGTSLNDDRFHVDNALGRRRGRASVTTTSATAATGRQGSAKTAVQVSTTVSAAQATTVTAWATATSVVGPIVATAGDAHRTSVCPVFGWRFEGGLGNEIRSHSSETWLKSRKLSACRVPVSSGQIARLALDAATQGHVRMTLLPAASTDQFTQQWPHSASAGEACSLPVSGLTTARSPLHLHSIVVAAVVVRVTVVRGPVLDYHGVHVDDAVGRRSVAVVVMSASIVPSTAAA</sequence>
<gene>
    <name evidence="6" type="ORF">PC115_g10761</name>
</gene>
<dbReference type="VEuPathDB" id="FungiDB:PC110_g7320"/>
<dbReference type="CDD" id="cd05911">
    <property type="entry name" value="Firefly_Luc_like"/>
    <property type="match status" value="1"/>
</dbReference>
<dbReference type="PANTHER" id="PTHR24096:SF149">
    <property type="entry name" value="AMP-BINDING DOMAIN-CONTAINING PROTEIN-RELATED"/>
    <property type="match status" value="1"/>
</dbReference>
<feature type="domain" description="AMP-dependent synthetase/ligase" evidence="4">
    <location>
        <begin position="369"/>
        <end position="729"/>
    </location>
</feature>
<dbReference type="InterPro" id="IPR000873">
    <property type="entry name" value="AMP-dep_synth/lig_dom"/>
</dbReference>
<dbReference type="GO" id="GO:0016405">
    <property type="term" value="F:CoA-ligase activity"/>
    <property type="evidence" value="ECO:0007669"/>
    <property type="project" value="TreeGrafter"/>
</dbReference>
<evidence type="ECO:0000313" key="6">
    <source>
        <dbReference type="EMBL" id="KAG2917293.1"/>
    </source>
</evidence>
<dbReference type="InterPro" id="IPR020845">
    <property type="entry name" value="AMP-binding_CS"/>
</dbReference>
<reference evidence="6" key="1">
    <citation type="submission" date="2018-10" db="EMBL/GenBank/DDBJ databases">
        <title>Effector identification in a new, highly contiguous assembly of the strawberry crown rot pathogen Phytophthora cactorum.</title>
        <authorList>
            <person name="Armitage A.D."/>
            <person name="Nellist C.F."/>
            <person name="Bates H."/>
            <person name="Vickerstaff R.J."/>
            <person name="Harrison R.J."/>
        </authorList>
    </citation>
    <scope>NUCLEOTIDE SEQUENCE</scope>
    <source>
        <strain evidence="6">4032</strain>
    </source>
</reference>
<comment type="similarity">
    <text evidence="1">Belongs to the ATP-dependent AMP-binding enzyme family.</text>
</comment>
<dbReference type="Gene3D" id="3.40.50.12780">
    <property type="entry name" value="N-terminal domain of ligase-like"/>
    <property type="match status" value="1"/>
</dbReference>
<dbReference type="Proteomes" id="UP000774804">
    <property type="component" value="Unassembled WGS sequence"/>
</dbReference>
<dbReference type="SUPFAM" id="SSF56801">
    <property type="entry name" value="Acetyl-CoA synthetase-like"/>
    <property type="match status" value="1"/>
</dbReference>
<dbReference type="Gene3D" id="3.30.300.30">
    <property type="match status" value="1"/>
</dbReference>
<evidence type="ECO:0000313" key="7">
    <source>
        <dbReference type="Proteomes" id="UP000774804"/>
    </source>
</evidence>
<feature type="region of interest" description="Disordered" evidence="3">
    <location>
        <begin position="1018"/>
        <end position="1049"/>
    </location>
</feature>
<feature type="domain" description="AMP-binding enzyme C-terminal" evidence="5">
    <location>
        <begin position="781"/>
        <end position="859"/>
    </location>
</feature>
<comment type="caution">
    <text evidence="6">The sequence shown here is derived from an EMBL/GenBank/DDBJ whole genome shotgun (WGS) entry which is preliminary data.</text>
</comment>
<keyword evidence="2" id="KW-0436">Ligase</keyword>
<evidence type="ECO:0000256" key="3">
    <source>
        <dbReference type="SAM" id="MobiDB-lite"/>
    </source>
</evidence>
<evidence type="ECO:0000256" key="1">
    <source>
        <dbReference type="ARBA" id="ARBA00006432"/>
    </source>
</evidence>
<dbReference type="EMBL" id="RCMI01000324">
    <property type="protein sequence ID" value="KAG2917293.1"/>
    <property type="molecule type" value="Genomic_DNA"/>
</dbReference>
<proteinExistence type="inferred from homology"/>
<accession>A0A8T1CD91</accession>
<dbReference type="InterPro" id="IPR025110">
    <property type="entry name" value="AMP-bd_C"/>
</dbReference>
<dbReference type="VEuPathDB" id="FungiDB:PC110_g7321"/>